<evidence type="ECO:0000256" key="1">
    <source>
        <dbReference type="SAM" id="MobiDB-lite"/>
    </source>
</evidence>
<feature type="region of interest" description="Disordered" evidence="1">
    <location>
        <begin position="469"/>
        <end position="488"/>
    </location>
</feature>
<dbReference type="Pfam" id="PF09994">
    <property type="entry name" value="T6SS_Tle1-like_cat"/>
    <property type="match status" value="1"/>
</dbReference>
<dbReference type="Gene3D" id="3.40.50.1820">
    <property type="entry name" value="alpha/beta hydrolase"/>
    <property type="match status" value="1"/>
</dbReference>
<protein>
    <recommendedName>
        <fullName evidence="2">T6SS Phospholipase effector Tle1-like catalytic domain-containing protein</fullName>
    </recommendedName>
</protein>
<gene>
    <name evidence="3" type="ORF">F5X68DRAFT_138696</name>
</gene>
<evidence type="ECO:0000313" key="3">
    <source>
        <dbReference type="EMBL" id="KAH6679930.1"/>
    </source>
</evidence>
<dbReference type="InterPro" id="IPR029058">
    <property type="entry name" value="AB_hydrolase_fold"/>
</dbReference>
<evidence type="ECO:0000313" key="4">
    <source>
        <dbReference type="Proteomes" id="UP000770015"/>
    </source>
</evidence>
<keyword evidence="4" id="KW-1185">Reference proteome</keyword>
<evidence type="ECO:0000259" key="2">
    <source>
        <dbReference type="Pfam" id="PF09994"/>
    </source>
</evidence>
<name>A0A9P8V6R5_9PEZI</name>
<comment type="caution">
    <text evidence="3">The sequence shown here is derived from an EMBL/GenBank/DDBJ whole genome shotgun (WGS) entry which is preliminary data.</text>
</comment>
<dbReference type="AlphaFoldDB" id="A0A9P8V6R5"/>
<sequence>MTTTHAGPAPNGAPKRLICCCDGTWMDSLGEKSGEPQSNVTRISRVLRRTTSTGMHQIIAYNPGVGSGNVLDRVTGGMFGAGLEQVIRETYNFICTNYVDGDEIVLIGYSRGAFTARSVADMIASLGLLTPAGLNSFYPIFEDYEHVGDTRRAREDFLCDSLPPYGGEKAEAKLLWEAHRKEVYKEWLKSLGYTRDTHRDGTPITIKALAVWDTVGTLGFTNTEISDKVENAFQALGLDEPRYAFRPALWERINGNTTNLKQVWFPGNHGGVGGGWHDQQIATISLAWMCDQLSSIGLEFNLGRMTEVFMDVLGYSAAHPFPVVAAPSRLSSLASMLPFRRGASSPLPWGSSGVCRASNLVRDLIEHNNECNHSTGPPEKLWATARPWALGLTRAPTGKISSLGGSTVRTPGMFMRTDSDSNTDTAQPLLNTSERIHSSVRVRLACAGLGLDDKETWRCQGLSGRKGEAPLWRVQPGPTGDMKPPRPRELDLGYPEEYLYPVAPRDGDWQWMFDRRGAIHGTGHARVPQMLSIPEEPLTGYWERYFLNLTAGHPDVWRYALHNPPKDL</sequence>
<dbReference type="SUPFAM" id="SSF53474">
    <property type="entry name" value="alpha/beta-Hydrolases"/>
    <property type="match status" value="1"/>
</dbReference>
<proteinExistence type="predicted"/>
<dbReference type="EMBL" id="JAGSXJ010000020">
    <property type="protein sequence ID" value="KAH6679930.1"/>
    <property type="molecule type" value="Genomic_DNA"/>
</dbReference>
<feature type="domain" description="T6SS Phospholipase effector Tle1-like catalytic" evidence="2">
    <location>
        <begin position="15"/>
        <end position="292"/>
    </location>
</feature>
<dbReference type="InterPro" id="IPR018712">
    <property type="entry name" value="Tle1-like_cat"/>
</dbReference>
<reference evidence="3" key="1">
    <citation type="journal article" date="2021" name="Nat. Commun.">
        <title>Genetic determinants of endophytism in the Arabidopsis root mycobiome.</title>
        <authorList>
            <person name="Mesny F."/>
            <person name="Miyauchi S."/>
            <person name="Thiergart T."/>
            <person name="Pickel B."/>
            <person name="Atanasova L."/>
            <person name="Karlsson M."/>
            <person name="Huettel B."/>
            <person name="Barry K.W."/>
            <person name="Haridas S."/>
            <person name="Chen C."/>
            <person name="Bauer D."/>
            <person name="Andreopoulos W."/>
            <person name="Pangilinan J."/>
            <person name="LaButti K."/>
            <person name="Riley R."/>
            <person name="Lipzen A."/>
            <person name="Clum A."/>
            <person name="Drula E."/>
            <person name="Henrissat B."/>
            <person name="Kohler A."/>
            <person name="Grigoriev I.V."/>
            <person name="Martin F.M."/>
            <person name="Hacquard S."/>
        </authorList>
    </citation>
    <scope>NUCLEOTIDE SEQUENCE</scope>
    <source>
        <strain evidence="3">MPI-SDFR-AT-0117</strain>
    </source>
</reference>
<dbReference type="PANTHER" id="PTHR33840:SF1">
    <property type="entry name" value="TLE1 PHOSPHOLIPASE DOMAIN-CONTAINING PROTEIN"/>
    <property type="match status" value="1"/>
</dbReference>
<accession>A0A9P8V6R5</accession>
<dbReference type="Proteomes" id="UP000770015">
    <property type="component" value="Unassembled WGS sequence"/>
</dbReference>
<dbReference type="PANTHER" id="PTHR33840">
    <property type="match status" value="1"/>
</dbReference>
<organism evidence="3 4">
    <name type="scientific">Plectosphaerella plurivora</name>
    <dbReference type="NCBI Taxonomy" id="936078"/>
    <lineage>
        <taxon>Eukaryota</taxon>
        <taxon>Fungi</taxon>
        <taxon>Dikarya</taxon>
        <taxon>Ascomycota</taxon>
        <taxon>Pezizomycotina</taxon>
        <taxon>Sordariomycetes</taxon>
        <taxon>Hypocreomycetidae</taxon>
        <taxon>Glomerellales</taxon>
        <taxon>Plectosphaerellaceae</taxon>
        <taxon>Plectosphaerella</taxon>
    </lineage>
</organism>
<dbReference type="OrthoDB" id="3057168at2759"/>